<organism evidence="3 4">
    <name type="scientific">Moniliophthora roreri</name>
    <name type="common">Frosty pod rot fungus</name>
    <name type="synonym">Monilia roreri</name>
    <dbReference type="NCBI Taxonomy" id="221103"/>
    <lineage>
        <taxon>Eukaryota</taxon>
        <taxon>Fungi</taxon>
        <taxon>Dikarya</taxon>
        <taxon>Basidiomycota</taxon>
        <taxon>Agaricomycotina</taxon>
        <taxon>Agaricomycetes</taxon>
        <taxon>Agaricomycetidae</taxon>
        <taxon>Agaricales</taxon>
        <taxon>Marasmiineae</taxon>
        <taxon>Marasmiaceae</taxon>
        <taxon>Moniliophthora</taxon>
    </lineage>
</organism>
<keyword evidence="2" id="KW-1133">Transmembrane helix</keyword>
<gene>
    <name evidence="3" type="ORF">WG66_989</name>
</gene>
<feature type="compositionally biased region" description="Low complexity" evidence="1">
    <location>
        <begin position="216"/>
        <end position="227"/>
    </location>
</feature>
<protein>
    <submittedName>
        <fullName evidence="3">Uncharacterized protein</fullName>
    </submittedName>
</protein>
<evidence type="ECO:0000313" key="3">
    <source>
        <dbReference type="EMBL" id="KTB46433.1"/>
    </source>
</evidence>
<name>A0A0W0GD07_MONRR</name>
<keyword evidence="2" id="KW-0472">Membrane</keyword>
<evidence type="ECO:0000256" key="1">
    <source>
        <dbReference type="SAM" id="MobiDB-lite"/>
    </source>
</evidence>
<dbReference type="eggNOG" id="ENOG502SYGN">
    <property type="taxonomic scope" value="Eukaryota"/>
</dbReference>
<evidence type="ECO:0000256" key="2">
    <source>
        <dbReference type="SAM" id="Phobius"/>
    </source>
</evidence>
<keyword evidence="2" id="KW-0812">Transmembrane</keyword>
<feature type="region of interest" description="Disordered" evidence="1">
    <location>
        <begin position="274"/>
        <end position="296"/>
    </location>
</feature>
<dbReference type="EMBL" id="LATX01000352">
    <property type="protein sequence ID" value="KTB46433.1"/>
    <property type="molecule type" value="Genomic_DNA"/>
</dbReference>
<sequence length="296" mass="32339">MSTDSEPYVDPAAGDHRMLIAGLVLGFLGIIAVGIIVFWTLRLKIPSESYSPETLTTSTSNIQRQASMKSSLKRKATGRLLDRNHIAAKITPFGHDTSQDARTGENMRIATRLPNGAWSFTESGVKGSLTIERVEEEVRSVRASMDMLRGGAASGYGGDYGGSLVPGFGLPPPSPSVESSSYHTVHTNHSQVPLLNSDIPDSRLTLPLDSTRSHEGSTTTHTTHTSTYNSKAAEAAHHNNKWMEEPDYVEMPPPAYGSSPAYHDMGYGAGYGGWGTGFESQNQNQREEERERDRWR</sequence>
<feature type="compositionally biased region" description="Basic and acidic residues" evidence="1">
    <location>
        <begin position="285"/>
        <end position="296"/>
    </location>
</feature>
<dbReference type="AlphaFoldDB" id="A0A0W0GD07"/>
<accession>A0A0W0GD07</accession>
<dbReference type="Proteomes" id="UP000054988">
    <property type="component" value="Unassembled WGS sequence"/>
</dbReference>
<proteinExistence type="predicted"/>
<comment type="caution">
    <text evidence="3">The sequence shown here is derived from an EMBL/GenBank/DDBJ whole genome shotgun (WGS) entry which is preliminary data.</text>
</comment>
<evidence type="ECO:0000313" key="4">
    <source>
        <dbReference type="Proteomes" id="UP000054988"/>
    </source>
</evidence>
<reference evidence="3 4" key="1">
    <citation type="submission" date="2015-12" db="EMBL/GenBank/DDBJ databases">
        <title>Draft genome sequence of Moniliophthora roreri, the causal agent of frosty pod rot of cacao.</title>
        <authorList>
            <person name="Aime M.C."/>
            <person name="Diaz-Valderrama J.R."/>
            <person name="Kijpornyongpan T."/>
            <person name="Phillips-Mora W."/>
        </authorList>
    </citation>
    <scope>NUCLEOTIDE SEQUENCE [LARGE SCALE GENOMIC DNA]</scope>
    <source>
        <strain evidence="3 4">MCA 2952</strain>
    </source>
</reference>
<feature type="region of interest" description="Disordered" evidence="1">
    <location>
        <begin position="210"/>
        <end position="236"/>
    </location>
</feature>
<feature type="transmembrane region" description="Helical" evidence="2">
    <location>
        <begin position="20"/>
        <end position="41"/>
    </location>
</feature>